<sequence>MRTSSSKKRGMRRGFTLIELMVAIATIAVLIALLLPEIQKAQDASLQSKQKSGPYWVYREYEYAGGPVITEISGTYKHSLQEILDMYAINLKKQQKAHADELMAEETGEEPVSAPKVVALASAPTNDITEVNDTVTHDPNLVEYDHVEMTKEEKIDKAKRALKNFKYDLSQNTASLVARRNLTEAIELLKRDLKRLEAEP</sequence>
<dbReference type="Proteomes" id="UP000320421">
    <property type="component" value="Chromosome"/>
</dbReference>
<protein>
    <submittedName>
        <fullName evidence="1">Putative major pilin subunit</fullName>
    </submittedName>
</protein>
<dbReference type="InterPro" id="IPR045584">
    <property type="entry name" value="Pilin-like"/>
</dbReference>
<dbReference type="Gene3D" id="3.30.700.10">
    <property type="entry name" value="Glycoprotein, Type 4 Pilin"/>
    <property type="match status" value="1"/>
</dbReference>
<gene>
    <name evidence="1" type="ORF">HG66A1_56220</name>
</gene>
<organism evidence="1 2">
    <name type="scientific">Gimesia chilikensis</name>
    <dbReference type="NCBI Taxonomy" id="2605989"/>
    <lineage>
        <taxon>Bacteria</taxon>
        <taxon>Pseudomonadati</taxon>
        <taxon>Planctomycetota</taxon>
        <taxon>Planctomycetia</taxon>
        <taxon>Planctomycetales</taxon>
        <taxon>Planctomycetaceae</taxon>
        <taxon>Gimesia</taxon>
    </lineage>
</organism>
<name>A0A517PWN7_9PLAN</name>
<dbReference type="EMBL" id="CP036266">
    <property type="protein sequence ID" value="QDT23797.1"/>
    <property type="molecule type" value="Genomic_DNA"/>
</dbReference>
<dbReference type="Pfam" id="PF07963">
    <property type="entry name" value="N_methyl"/>
    <property type="match status" value="1"/>
</dbReference>
<dbReference type="AlphaFoldDB" id="A0A517PWN7"/>
<reference evidence="1 2" key="1">
    <citation type="submission" date="2019-02" db="EMBL/GenBank/DDBJ databases">
        <title>Deep-cultivation of Planctomycetes and their phenomic and genomic characterization uncovers novel biology.</title>
        <authorList>
            <person name="Wiegand S."/>
            <person name="Jogler M."/>
            <person name="Boedeker C."/>
            <person name="Pinto D."/>
            <person name="Vollmers J."/>
            <person name="Rivas-Marin E."/>
            <person name="Kohn T."/>
            <person name="Peeters S.H."/>
            <person name="Heuer A."/>
            <person name="Rast P."/>
            <person name="Oberbeckmann S."/>
            <person name="Bunk B."/>
            <person name="Jeske O."/>
            <person name="Meyerdierks A."/>
            <person name="Storesund J.E."/>
            <person name="Kallscheuer N."/>
            <person name="Luecker S."/>
            <person name="Lage O.M."/>
            <person name="Pohl T."/>
            <person name="Merkel B.J."/>
            <person name="Hornburger P."/>
            <person name="Mueller R.-W."/>
            <person name="Bruemmer F."/>
            <person name="Labrenz M."/>
            <person name="Spormann A.M."/>
            <person name="Op den Camp H."/>
            <person name="Overmann J."/>
            <person name="Amann R."/>
            <person name="Jetten M.S.M."/>
            <person name="Mascher T."/>
            <person name="Medema M.H."/>
            <person name="Devos D.P."/>
            <person name="Kaster A.-K."/>
            <person name="Ovreas L."/>
            <person name="Rohde M."/>
            <person name="Galperin M.Y."/>
            <person name="Jogler C."/>
        </authorList>
    </citation>
    <scope>NUCLEOTIDE SEQUENCE [LARGE SCALE GENOMIC DNA]</scope>
    <source>
        <strain evidence="1 2">HG66A1</strain>
    </source>
</reference>
<keyword evidence="2" id="KW-1185">Reference proteome</keyword>
<evidence type="ECO:0000313" key="1">
    <source>
        <dbReference type="EMBL" id="QDT23797.1"/>
    </source>
</evidence>
<accession>A0A517PWN7</accession>
<dbReference type="OrthoDB" id="291873at2"/>
<dbReference type="SUPFAM" id="SSF54523">
    <property type="entry name" value="Pili subunits"/>
    <property type="match status" value="1"/>
</dbReference>
<dbReference type="PROSITE" id="PS00409">
    <property type="entry name" value="PROKAR_NTER_METHYL"/>
    <property type="match status" value="1"/>
</dbReference>
<proteinExistence type="predicted"/>
<dbReference type="NCBIfam" id="TIGR02532">
    <property type="entry name" value="IV_pilin_GFxxxE"/>
    <property type="match status" value="1"/>
</dbReference>
<dbReference type="InterPro" id="IPR012902">
    <property type="entry name" value="N_methyl_site"/>
</dbReference>
<evidence type="ECO:0000313" key="2">
    <source>
        <dbReference type="Proteomes" id="UP000320421"/>
    </source>
</evidence>